<protein>
    <submittedName>
        <fullName evidence="1">Uncharacterized protein</fullName>
    </submittedName>
</protein>
<evidence type="ECO:0000313" key="1">
    <source>
        <dbReference type="EMBL" id="WWD16488.1"/>
    </source>
</evidence>
<dbReference type="EMBL" id="CP144052">
    <property type="protein sequence ID" value="WWD16488.1"/>
    <property type="molecule type" value="Genomic_DNA"/>
</dbReference>
<dbReference type="AlphaFoldDB" id="A0A5M6C4E9"/>
<dbReference type="Proteomes" id="UP000322225">
    <property type="component" value="Chromosome 2"/>
</dbReference>
<sequence>MSIATTIASVDKAIRKAGSEAPLTAVEMQKYFKTLIDQASRIGPLHQPSFTNIKAWIFADSVDSCQEVLSGASCADTFPEALTAVKSIARVVPSCTSERNHLEEFLQEVDSEVTYEEFGPDCNQPRLGMDVLEAEWKARVSDEGVKWLLLSAINLEQLRKRVSILDLKKLEPEMNSIWLKATDALSVLDQGKTATICDSLRSLERTSIALSNYQPLARKYEEWERKAYNEQDEQAAKSYEIRKIWDIYGIRVTLTSSHE</sequence>
<proteinExistence type="predicted"/>
<evidence type="ECO:0000313" key="2">
    <source>
        <dbReference type="Proteomes" id="UP000322225"/>
    </source>
</evidence>
<accession>A0A5M6C4E9</accession>
<keyword evidence="2" id="KW-1185">Reference proteome</keyword>
<gene>
    <name evidence="1" type="ORF">CI109_100914</name>
</gene>
<dbReference type="GeneID" id="43586681"/>
<reference evidence="1" key="1">
    <citation type="submission" date="2017-08" db="EMBL/GenBank/DDBJ databases">
        <authorList>
            <person name="Cuomo C."/>
            <person name="Billmyre B."/>
            <person name="Heitman J."/>
        </authorList>
    </citation>
    <scope>NUCLEOTIDE SEQUENCE</scope>
    <source>
        <strain evidence="1">CBS 12478</strain>
    </source>
</reference>
<name>A0A5M6C4E9_9TREE</name>
<dbReference type="RefSeq" id="XP_031862906.1">
    <property type="nucleotide sequence ID" value="XM_032002567.1"/>
</dbReference>
<organism evidence="1 2">
    <name type="scientific">Kwoniella shandongensis</name>
    <dbReference type="NCBI Taxonomy" id="1734106"/>
    <lineage>
        <taxon>Eukaryota</taxon>
        <taxon>Fungi</taxon>
        <taxon>Dikarya</taxon>
        <taxon>Basidiomycota</taxon>
        <taxon>Agaricomycotina</taxon>
        <taxon>Tremellomycetes</taxon>
        <taxon>Tremellales</taxon>
        <taxon>Cryptococcaceae</taxon>
        <taxon>Kwoniella</taxon>
    </lineage>
</organism>
<dbReference type="KEGG" id="ksn:43586681"/>
<reference evidence="1" key="2">
    <citation type="submission" date="2024-01" db="EMBL/GenBank/DDBJ databases">
        <title>Comparative genomics of Cryptococcus and Kwoniella reveals pathogenesis evolution and contrasting modes of karyotype evolution via chromosome fusion or intercentromeric recombination.</title>
        <authorList>
            <person name="Coelho M.A."/>
            <person name="David-Palma M."/>
            <person name="Shea T."/>
            <person name="Bowers K."/>
            <person name="McGinley-Smith S."/>
            <person name="Mohammad A.W."/>
            <person name="Gnirke A."/>
            <person name="Yurkov A.M."/>
            <person name="Nowrousian M."/>
            <person name="Sun S."/>
            <person name="Cuomo C.A."/>
            <person name="Heitman J."/>
        </authorList>
    </citation>
    <scope>NUCLEOTIDE SEQUENCE</scope>
    <source>
        <strain evidence="1">CBS 12478</strain>
    </source>
</reference>